<dbReference type="EMBL" id="JAGKSQ010000005">
    <property type="protein sequence ID" value="MBP3952155.1"/>
    <property type="molecule type" value="Genomic_DNA"/>
</dbReference>
<feature type="compositionally biased region" description="Basic and acidic residues" evidence="1">
    <location>
        <begin position="48"/>
        <end position="73"/>
    </location>
</feature>
<reference evidence="2" key="1">
    <citation type="submission" date="2021-03" db="EMBL/GenBank/DDBJ databases">
        <title>Bacillus suaedae sp. nov., isolated from Suaeda aralocaspica.</title>
        <authorList>
            <person name="Lei R.F.R."/>
        </authorList>
    </citation>
    <scope>NUCLEOTIDE SEQUENCE</scope>
    <source>
        <strain evidence="2">YZJH907-2</strain>
    </source>
</reference>
<comment type="caution">
    <text evidence="2">The sequence shown here is derived from an EMBL/GenBank/DDBJ whole genome shotgun (WGS) entry which is preliminary data.</text>
</comment>
<evidence type="ECO:0000313" key="2">
    <source>
        <dbReference type="EMBL" id="MBP3952155.1"/>
    </source>
</evidence>
<protein>
    <submittedName>
        <fullName evidence="2">YlbD family protein</fullName>
    </submittedName>
</protein>
<evidence type="ECO:0000256" key="1">
    <source>
        <dbReference type="SAM" id="MobiDB-lite"/>
    </source>
</evidence>
<organism evidence="2 3">
    <name type="scientific">Halalkalibacter suaedae</name>
    <dbReference type="NCBI Taxonomy" id="2822140"/>
    <lineage>
        <taxon>Bacteria</taxon>
        <taxon>Bacillati</taxon>
        <taxon>Bacillota</taxon>
        <taxon>Bacilli</taxon>
        <taxon>Bacillales</taxon>
        <taxon>Bacillaceae</taxon>
        <taxon>Halalkalibacter</taxon>
    </lineage>
</organism>
<dbReference type="Proteomes" id="UP000678228">
    <property type="component" value="Unassembled WGS sequence"/>
</dbReference>
<feature type="region of interest" description="Disordered" evidence="1">
    <location>
        <begin position="48"/>
        <end position="82"/>
    </location>
</feature>
<dbReference type="AlphaFoldDB" id="A0A940X007"/>
<dbReference type="Pfam" id="PF14071">
    <property type="entry name" value="YlbD_coat"/>
    <property type="match status" value="1"/>
</dbReference>
<feature type="compositionally biased region" description="Basic and acidic residues" evidence="1">
    <location>
        <begin position="129"/>
        <end position="139"/>
    </location>
</feature>
<gene>
    <name evidence="2" type="ORF">J7W16_13520</name>
</gene>
<name>A0A940X007_9BACI</name>
<dbReference type="InterPro" id="IPR025953">
    <property type="entry name" value="YlbD_coat"/>
</dbReference>
<keyword evidence="3" id="KW-1185">Reference proteome</keyword>
<dbReference type="RefSeq" id="WP_210597848.1">
    <property type="nucleotide sequence ID" value="NZ_JAGKSQ010000005.1"/>
</dbReference>
<proteinExistence type="predicted"/>
<feature type="region of interest" description="Disordered" evidence="1">
    <location>
        <begin position="115"/>
        <end position="139"/>
    </location>
</feature>
<sequence>MSSEGLHPSVQQFKEFIKKNPHLLKEVKEKRKSLQELFEEWSVLGEEHEQWKNNTDEAGKDVGGKATKEESTAKKSNASDSLGQIMGVLKRLNVEDLQNHLGQFSSVLTNVQNVIQSFQKPSNPPNQRPQDHPFSFRRD</sequence>
<accession>A0A940X007</accession>
<evidence type="ECO:0000313" key="3">
    <source>
        <dbReference type="Proteomes" id="UP000678228"/>
    </source>
</evidence>